<evidence type="ECO:0000256" key="4">
    <source>
        <dbReference type="ARBA" id="ARBA00022692"/>
    </source>
</evidence>
<keyword evidence="5 7" id="KW-1133">Transmembrane helix</keyword>
<evidence type="ECO:0000256" key="1">
    <source>
        <dbReference type="ARBA" id="ARBA00004141"/>
    </source>
</evidence>
<reference evidence="9 10" key="1">
    <citation type="submission" date="2018-01" db="EMBL/GenBank/DDBJ databases">
        <authorList>
            <person name="Gaut B.S."/>
            <person name="Morton B.R."/>
            <person name="Clegg M.T."/>
            <person name="Duvall M.R."/>
        </authorList>
    </citation>
    <scope>NUCLEOTIDE SEQUENCE [LARGE SCALE GENOMIC DNA]</scope>
    <source>
        <strain evidence="9 10">HR-AV</strain>
    </source>
</reference>
<dbReference type="Gene3D" id="3.40.50.720">
    <property type="entry name" value="NAD(P)-binding Rossmann-like Domain"/>
    <property type="match status" value="1"/>
</dbReference>
<dbReference type="GO" id="GO:0016020">
    <property type="term" value="C:membrane"/>
    <property type="evidence" value="ECO:0007669"/>
    <property type="project" value="UniProtKB-SubCell"/>
</dbReference>
<comment type="caution">
    <text evidence="9">The sequence shown here is derived from an EMBL/GenBank/DDBJ whole genome shotgun (WGS) entry which is preliminary data.</text>
</comment>
<gene>
    <name evidence="9" type="ORF">C3K47_17600</name>
</gene>
<evidence type="ECO:0000313" key="10">
    <source>
        <dbReference type="Proteomes" id="UP000236893"/>
    </source>
</evidence>
<dbReference type="NCBIfam" id="TIGR03023">
    <property type="entry name" value="WcaJ_sugtrans"/>
    <property type="match status" value="1"/>
</dbReference>
<organism evidence="9 10">
    <name type="scientific">Solitalea longa</name>
    <dbReference type="NCBI Taxonomy" id="2079460"/>
    <lineage>
        <taxon>Bacteria</taxon>
        <taxon>Pseudomonadati</taxon>
        <taxon>Bacteroidota</taxon>
        <taxon>Sphingobacteriia</taxon>
        <taxon>Sphingobacteriales</taxon>
        <taxon>Sphingobacteriaceae</taxon>
        <taxon>Solitalea</taxon>
    </lineage>
</organism>
<evidence type="ECO:0000256" key="5">
    <source>
        <dbReference type="ARBA" id="ARBA00022989"/>
    </source>
</evidence>
<feature type="domain" description="Bacterial sugar transferase" evidence="8">
    <location>
        <begin position="261"/>
        <end position="445"/>
    </location>
</feature>
<dbReference type="PANTHER" id="PTHR30576:SF0">
    <property type="entry name" value="UNDECAPRENYL-PHOSPHATE N-ACETYLGALACTOSAMINYL 1-PHOSPHATE TRANSFERASE-RELATED"/>
    <property type="match status" value="1"/>
</dbReference>
<feature type="transmembrane region" description="Helical" evidence="7">
    <location>
        <begin position="266"/>
        <end position="288"/>
    </location>
</feature>
<proteinExistence type="inferred from homology"/>
<comment type="subcellular location">
    <subcellularLocation>
        <location evidence="1">Membrane</location>
        <topology evidence="1">Multi-pass membrane protein</topology>
    </subcellularLocation>
</comment>
<protein>
    <submittedName>
        <fullName evidence="9">Undecaprenyl-phosphate glucose phosphotransferase</fullName>
    </submittedName>
</protein>
<keyword evidence="6 7" id="KW-0472">Membrane</keyword>
<keyword evidence="10" id="KW-1185">Reference proteome</keyword>
<name>A0A2S4ZX93_9SPHI</name>
<dbReference type="Pfam" id="PF02397">
    <property type="entry name" value="Bac_transf"/>
    <property type="match status" value="1"/>
</dbReference>
<evidence type="ECO:0000256" key="2">
    <source>
        <dbReference type="ARBA" id="ARBA00006464"/>
    </source>
</evidence>
<feature type="transmembrane region" description="Helical" evidence="7">
    <location>
        <begin position="71"/>
        <end position="90"/>
    </location>
</feature>
<dbReference type="AlphaFoldDB" id="A0A2S4ZX93"/>
<dbReference type="InterPro" id="IPR017473">
    <property type="entry name" value="Undecaprenyl-P_gluc_Ptfrase"/>
</dbReference>
<dbReference type="SUPFAM" id="SSF51735">
    <property type="entry name" value="NAD(P)-binding Rossmann-fold domains"/>
    <property type="match status" value="1"/>
</dbReference>
<dbReference type="NCBIfam" id="TIGR03025">
    <property type="entry name" value="EPS_sugtrans"/>
    <property type="match status" value="1"/>
</dbReference>
<evidence type="ECO:0000313" key="9">
    <source>
        <dbReference type="EMBL" id="POY34981.1"/>
    </source>
</evidence>
<accession>A0A2S4ZX93</accession>
<comment type="similarity">
    <text evidence="2">Belongs to the bacterial sugar transferase family.</text>
</comment>
<dbReference type="PANTHER" id="PTHR30576">
    <property type="entry name" value="COLANIC BIOSYNTHESIS UDP-GLUCOSE LIPID CARRIER TRANSFERASE"/>
    <property type="match status" value="1"/>
</dbReference>
<dbReference type="Pfam" id="PF13727">
    <property type="entry name" value="CoA_binding_3"/>
    <property type="match status" value="1"/>
</dbReference>
<dbReference type="OrthoDB" id="9808602at2"/>
<evidence type="ECO:0000256" key="7">
    <source>
        <dbReference type="SAM" id="Phobius"/>
    </source>
</evidence>
<dbReference type="InterPro" id="IPR036291">
    <property type="entry name" value="NAD(P)-bd_dom_sf"/>
</dbReference>
<keyword evidence="4 7" id="KW-0812">Transmembrane</keyword>
<keyword evidence="3 9" id="KW-0808">Transferase</keyword>
<sequence length="452" mass="53139">MIDFILLNLSFYVGYVITNDSWYWEITPGHNLTHIILMNLVWYLSSHSCHLYTDVFTREAVPIFKSVLRSLFVYGLIMAFLQNNVLFLPYNYKTLVLSFAFFDFSLIGWKLIFLLQRRPHKNSLTQFRPVVIVGTGRNGLDLYHYLNNNTYLGYKVLGFFNHEGDGSRIKNNINVIGKVDECIEFVRRQNIDEIFCALPDEDFHHINKLMRDADRYLIRFKLVPDFKDHFKKNVMVQLYGHLPVLSPRMEPLESKGHQILKRGFDIIFSLFVIVFILSWIIPILGLFIKLESQGPVFFRQIRSGKNNKPFYCLKFRSMTVNKRANSLQATKNDRRITKIGKYLRKTSLDELPQFINVLMGNMSVVGPRPHMIKHTKEYSAIIDRFMIRHFLTPGITGWAQVTGLRGETKTHKDMEKRVEADIWYLENWSLLLDCKIIFMTVYNVFRGDKKAF</sequence>
<dbReference type="InterPro" id="IPR017475">
    <property type="entry name" value="EPS_sugar_tfrase"/>
</dbReference>
<dbReference type="Proteomes" id="UP000236893">
    <property type="component" value="Unassembled WGS sequence"/>
</dbReference>
<dbReference type="GO" id="GO:0016780">
    <property type="term" value="F:phosphotransferase activity, for other substituted phosphate groups"/>
    <property type="evidence" value="ECO:0007669"/>
    <property type="project" value="TreeGrafter"/>
</dbReference>
<feature type="transmembrane region" description="Helical" evidence="7">
    <location>
        <begin position="96"/>
        <end position="115"/>
    </location>
</feature>
<evidence type="ECO:0000259" key="8">
    <source>
        <dbReference type="Pfam" id="PF02397"/>
    </source>
</evidence>
<dbReference type="EMBL" id="PQVF01000016">
    <property type="protein sequence ID" value="POY34981.1"/>
    <property type="molecule type" value="Genomic_DNA"/>
</dbReference>
<dbReference type="InterPro" id="IPR003362">
    <property type="entry name" value="Bact_transf"/>
</dbReference>
<evidence type="ECO:0000256" key="3">
    <source>
        <dbReference type="ARBA" id="ARBA00022679"/>
    </source>
</evidence>
<evidence type="ECO:0000256" key="6">
    <source>
        <dbReference type="ARBA" id="ARBA00023136"/>
    </source>
</evidence>